<evidence type="ECO:0000313" key="2">
    <source>
        <dbReference type="EMBL" id="QES49838.1"/>
    </source>
</evidence>
<evidence type="ECO:0008006" key="4">
    <source>
        <dbReference type="Google" id="ProtNLM"/>
    </source>
</evidence>
<evidence type="ECO:0000313" key="3">
    <source>
        <dbReference type="Proteomes" id="UP000325211"/>
    </source>
</evidence>
<feature type="signal peptide" evidence="1">
    <location>
        <begin position="1"/>
        <end position="28"/>
    </location>
</feature>
<dbReference type="Proteomes" id="UP000325211">
    <property type="component" value="Chromosome"/>
</dbReference>
<organism evidence="2 3">
    <name type="scientific">Streptomyces venezuelae</name>
    <dbReference type="NCBI Taxonomy" id="54571"/>
    <lineage>
        <taxon>Bacteria</taxon>
        <taxon>Bacillati</taxon>
        <taxon>Actinomycetota</taxon>
        <taxon>Actinomycetes</taxon>
        <taxon>Kitasatosporales</taxon>
        <taxon>Streptomycetaceae</taxon>
        <taxon>Streptomyces</taxon>
    </lineage>
</organism>
<dbReference type="RefSeq" id="WP_150209407.1">
    <property type="nucleotide sequence ID" value="NZ_CP029190.1"/>
</dbReference>
<accession>A0A5P2D6Y0</accession>
<keyword evidence="1" id="KW-0732">Signal</keyword>
<reference evidence="2 3" key="1">
    <citation type="submission" date="2018-05" db="EMBL/GenBank/DDBJ databases">
        <title>Streptomyces venezuelae.</title>
        <authorList>
            <person name="Kim W."/>
            <person name="Lee N."/>
            <person name="Cho B.-K."/>
        </authorList>
    </citation>
    <scope>NUCLEOTIDE SEQUENCE [LARGE SCALE GENOMIC DNA]</scope>
    <source>
        <strain evidence="2 3">ATCC 21782</strain>
    </source>
</reference>
<dbReference type="EMBL" id="CP029190">
    <property type="protein sequence ID" value="QES49838.1"/>
    <property type="molecule type" value="Genomic_DNA"/>
</dbReference>
<feature type="chain" id="PRO_5025008595" description="Secreted protein" evidence="1">
    <location>
        <begin position="29"/>
        <end position="247"/>
    </location>
</feature>
<dbReference type="AlphaFoldDB" id="A0A5P2D6Y0"/>
<proteinExistence type="predicted"/>
<protein>
    <recommendedName>
        <fullName evidence="4">Secreted protein</fullName>
    </recommendedName>
</protein>
<name>A0A5P2D6Y0_STRVZ</name>
<evidence type="ECO:0000256" key="1">
    <source>
        <dbReference type="SAM" id="SignalP"/>
    </source>
</evidence>
<sequence length="247" mass="26440">MNRNRRCALLAPLLASAVALPPTAVAQAAAPDRAPAAPRCELKEIRLGEDPAEFDPEQIEYDLHLNGFPAKQSVRIDGPRTKLNAKVNGRGSLTREDVAYGVYRVTYDSRRAGDKVRVNCLAPPREVPGGVTGGDAKVTKVEITKVFTPQPTKVDCDVPNKVQLDGQITATGRGKVTFTWQGKNIVAQQGSVEFTGKEKIHSVLGSLTVPKRETPNAMAIEVVVNLVAVNPGPEPVGASKTLTLDCN</sequence>
<gene>
    <name evidence="2" type="ORF">DEJ50_20445</name>
</gene>